<proteinExistence type="predicted"/>
<name>R7SU73_DICSQ</name>
<feature type="region of interest" description="Disordered" evidence="1">
    <location>
        <begin position="1"/>
        <end position="23"/>
    </location>
</feature>
<evidence type="ECO:0000256" key="1">
    <source>
        <dbReference type="SAM" id="MobiDB-lite"/>
    </source>
</evidence>
<dbReference type="AlphaFoldDB" id="R7SU73"/>
<feature type="region of interest" description="Disordered" evidence="1">
    <location>
        <begin position="77"/>
        <end position="112"/>
    </location>
</feature>
<dbReference type="Proteomes" id="UP000053319">
    <property type="component" value="Unassembled WGS sequence"/>
</dbReference>
<evidence type="ECO:0000313" key="3">
    <source>
        <dbReference type="Proteomes" id="UP000053319"/>
    </source>
</evidence>
<dbReference type="HOGENOM" id="CLU_2145784_0_0_1"/>
<feature type="compositionally biased region" description="Polar residues" evidence="1">
    <location>
        <begin position="91"/>
        <end position="103"/>
    </location>
</feature>
<protein>
    <submittedName>
        <fullName evidence="2">Uncharacterized protein</fullName>
    </submittedName>
</protein>
<dbReference type="RefSeq" id="XP_007367471.1">
    <property type="nucleotide sequence ID" value="XM_007367409.1"/>
</dbReference>
<dbReference type="KEGG" id="dsq:DICSQDRAFT_138220"/>
<gene>
    <name evidence="2" type="ORF">DICSQDRAFT_138220</name>
</gene>
<accession>R7SU73</accession>
<sequence>MMPAGSGHQRYAGTPPQTRRYSDVAVHADQNGELEQHVTSALSTQPLQDAPTISINNWPNIRTEPLTWQRQHISTPYSAIPPRSISPHRVSISSLPDTLSRSTPPVLGGSFW</sequence>
<evidence type="ECO:0000313" key="2">
    <source>
        <dbReference type="EMBL" id="EJF59759.1"/>
    </source>
</evidence>
<organism evidence="2 3">
    <name type="scientific">Dichomitus squalens (strain LYAD-421)</name>
    <name type="common">Western red white-rot fungus</name>
    <dbReference type="NCBI Taxonomy" id="732165"/>
    <lineage>
        <taxon>Eukaryota</taxon>
        <taxon>Fungi</taxon>
        <taxon>Dikarya</taxon>
        <taxon>Basidiomycota</taxon>
        <taxon>Agaricomycotina</taxon>
        <taxon>Agaricomycetes</taxon>
        <taxon>Polyporales</taxon>
        <taxon>Polyporaceae</taxon>
        <taxon>Dichomitus</taxon>
    </lineage>
</organism>
<reference evidence="2 3" key="1">
    <citation type="journal article" date="2012" name="Science">
        <title>The Paleozoic origin of enzymatic lignin decomposition reconstructed from 31 fungal genomes.</title>
        <authorList>
            <person name="Floudas D."/>
            <person name="Binder M."/>
            <person name="Riley R."/>
            <person name="Barry K."/>
            <person name="Blanchette R.A."/>
            <person name="Henrissat B."/>
            <person name="Martinez A.T."/>
            <person name="Otillar R."/>
            <person name="Spatafora J.W."/>
            <person name="Yadav J.S."/>
            <person name="Aerts A."/>
            <person name="Benoit I."/>
            <person name="Boyd A."/>
            <person name="Carlson A."/>
            <person name="Copeland A."/>
            <person name="Coutinho P.M."/>
            <person name="de Vries R.P."/>
            <person name="Ferreira P."/>
            <person name="Findley K."/>
            <person name="Foster B."/>
            <person name="Gaskell J."/>
            <person name="Glotzer D."/>
            <person name="Gorecki P."/>
            <person name="Heitman J."/>
            <person name="Hesse C."/>
            <person name="Hori C."/>
            <person name="Igarashi K."/>
            <person name="Jurgens J.A."/>
            <person name="Kallen N."/>
            <person name="Kersten P."/>
            <person name="Kohler A."/>
            <person name="Kuees U."/>
            <person name="Kumar T.K.A."/>
            <person name="Kuo A."/>
            <person name="LaButti K."/>
            <person name="Larrondo L.F."/>
            <person name="Lindquist E."/>
            <person name="Ling A."/>
            <person name="Lombard V."/>
            <person name="Lucas S."/>
            <person name="Lundell T."/>
            <person name="Martin R."/>
            <person name="McLaughlin D.J."/>
            <person name="Morgenstern I."/>
            <person name="Morin E."/>
            <person name="Murat C."/>
            <person name="Nagy L.G."/>
            <person name="Nolan M."/>
            <person name="Ohm R.A."/>
            <person name="Patyshakuliyeva A."/>
            <person name="Rokas A."/>
            <person name="Ruiz-Duenas F.J."/>
            <person name="Sabat G."/>
            <person name="Salamov A."/>
            <person name="Samejima M."/>
            <person name="Schmutz J."/>
            <person name="Slot J.C."/>
            <person name="St John F."/>
            <person name="Stenlid J."/>
            <person name="Sun H."/>
            <person name="Sun S."/>
            <person name="Syed K."/>
            <person name="Tsang A."/>
            <person name="Wiebenga A."/>
            <person name="Young D."/>
            <person name="Pisabarro A."/>
            <person name="Eastwood D.C."/>
            <person name="Martin F."/>
            <person name="Cullen D."/>
            <person name="Grigoriev I.V."/>
            <person name="Hibbett D.S."/>
        </authorList>
    </citation>
    <scope>NUCLEOTIDE SEQUENCE [LARGE SCALE GENOMIC DNA]</scope>
    <source>
        <strain evidence="2 3">LYAD-421 SS1</strain>
    </source>
</reference>
<dbReference type="EMBL" id="JH719421">
    <property type="protein sequence ID" value="EJF59759.1"/>
    <property type="molecule type" value="Genomic_DNA"/>
</dbReference>
<dbReference type="GeneID" id="18835700"/>